<dbReference type="OrthoDB" id="2626601at2"/>
<name>A0A6B8RMH6_9BACL</name>
<keyword evidence="2" id="KW-1185">Reference proteome</keyword>
<evidence type="ECO:0000313" key="2">
    <source>
        <dbReference type="Proteomes" id="UP000426246"/>
    </source>
</evidence>
<gene>
    <name evidence="1" type="ORF">EHS13_18645</name>
</gene>
<proteinExistence type="predicted"/>
<sequence length="66" mass="7371">MLLGQILLTDSDFEDAILNDIEVKVTQDGMHLGSGRVVSYGLHTVKLTSSYFFKDGCEFTVISMFH</sequence>
<dbReference type="EMBL" id="CP034235">
    <property type="protein sequence ID" value="QGQ96753.1"/>
    <property type="molecule type" value="Genomic_DNA"/>
</dbReference>
<dbReference type="Proteomes" id="UP000426246">
    <property type="component" value="Chromosome"/>
</dbReference>
<dbReference type="AlphaFoldDB" id="A0A6B8RMH6"/>
<accession>A0A6B8RMH6</accession>
<organism evidence="1 2">
    <name type="scientific">Paenibacillus psychroresistens</name>
    <dbReference type="NCBI Taxonomy" id="1778678"/>
    <lineage>
        <taxon>Bacteria</taxon>
        <taxon>Bacillati</taxon>
        <taxon>Bacillota</taxon>
        <taxon>Bacilli</taxon>
        <taxon>Bacillales</taxon>
        <taxon>Paenibacillaceae</taxon>
        <taxon>Paenibacillus</taxon>
    </lineage>
</organism>
<evidence type="ECO:0000313" key="1">
    <source>
        <dbReference type="EMBL" id="QGQ96753.1"/>
    </source>
</evidence>
<reference evidence="2" key="1">
    <citation type="submission" date="2018-11" db="EMBL/GenBank/DDBJ databases">
        <title>Complete genome sequence of Paenibacillus sp. ML311-T8.</title>
        <authorList>
            <person name="Nam Y.-D."/>
            <person name="Kang J."/>
            <person name="Chung W.-H."/>
            <person name="Park Y.S."/>
        </authorList>
    </citation>
    <scope>NUCLEOTIDE SEQUENCE [LARGE SCALE GENOMIC DNA]</scope>
    <source>
        <strain evidence="2">ML311-T8</strain>
    </source>
</reference>
<dbReference type="RefSeq" id="WP_155701825.1">
    <property type="nucleotide sequence ID" value="NZ_CP034235.1"/>
</dbReference>
<dbReference type="KEGG" id="ppsc:EHS13_18645"/>
<protein>
    <submittedName>
        <fullName evidence="1">Uncharacterized protein</fullName>
    </submittedName>
</protein>